<proteinExistence type="predicted"/>
<evidence type="ECO:0000256" key="5">
    <source>
        <dbReference type="ARBA" id="ARBA00024867"/>
    </source>
</evidence>
<evidence type="ECO:0000313" key="10">
    <source>
        <dbReference type="EMBL" id="AKA69342.1"/>
    </source>
</evidence>
<evidence type="ECO:0000256" key="3">
    <source>
        <dbReference type="ARBA" id="ARBA00023125"/>
    </source>
</evidence>
<accession>A0A0E3JNJ3</accession>
<organism evidence="10 11">
    <name type="scientific">Clostridium scatologenes</name>
    <dbReference type="NCBI Taxonomy" id="1548"/>
    <lineage>
        <taxon>Bacteria</taxon>
        <taxon>Bacillati</taxon>
        <taxon>Bacillota</taxon>
        <taxon>Clostridia</taxon>
        <taxon>Eubacteriales</taxon>
        <taxon>Clostridiaceae</taxon>
        <taxon>Clostridium</taxon>
    </lineage>
</organism>
<dbReference type="Pfam" id="PF00486">
    <property type="entry name" value="Trans_reg_C"/>
    <property type="match status" value="1"/>
</dbReference>
<dbReference type="GO" id="GO:0000976">
    <property type="term" value="F:transcription cis-regulatory region binding"/>
    <property type="evidence" value="ECO:0007669"/>
    <property type="project" value="TreeGrafter"/>
</dbReference>
<evidence type="ECO:0000256" key="1">
    <source>
        <dbReference type="ARBA" id="ARBA00018672"/>
    </source>
</evidence>
<feature type="modified residue" description="4-aspartylphosphate" evidence="6">
    <location>
        <position position="52"/>
    </location>
</feature>
<dbReference type="InterPro" id="IPR001867">
    <property type="entry name" value="OmpR/PhoB-type_DNA-bd"/>
</dbReference>
<evidence type="ECO:0000256" key="7">
    <source>
        <dbReference type="PROSITE-ProRule" id="PRU01091"/>
    </source>
</evidence>
<dbReference type="GO" id="GO:0000156">
    <property type="term" value="F:phosphorelay response regulator activity"/>
    <property type="evidence" value="ECO:0007669"/>
    <property type="project" value="TreeGrafter"/>
</dbReference>
<dbReference type="AlphaFoldDB" id="A0A0E3JNJ3"/>
<keyword evidence="4" id="KW-0804">Transcription</keyword>
<dbReference type="Proteomes" id="UP000033115">
    <property type="component" value="Chromosome"/>
</dbReference>
<dbReference type="HOGENOM" id="CLU_000445_30_3_9"/>
<dbReference type="PROSITE" id="PS50110">
    <property type="entry name" value="RESPONSE_REGULATORY"/>
    <property type="match status" value="1"/>
</dbReference>
<feature type="domain" description="Response regulatory" evidence="8">
    <location>
        <begin position="3"/>
        <end position="116"/>
    </location>
</feature>
<keyword evidence="2" id="KW-0805">Transcription regulation</keyword>
<dbReference type="GO" id="GO:0005829">
    <property type="term" value="C:cytosol"/>
    <property type="evidence" value="ECO:0007669"/>
    <property type="project" value="TreeGrafter"/>
</dbReference>
<evidence type="ECO:0000259" key="8">
    <source>
        <dbReference type="PROSITE" id="PS50110"/>
    </source>
</evidence>
<dbReference type="InterPro" id="IPR011006">
    <property type="entry name" value="CheY-like_superfamily"/>
</dbReference>
<gene>
    <name evidence="10" type="ORF">CSCA_2217</name>
</gene>
<dbReference type="CDD" id="cd18159">
    <property type="entry name" value="REC_OmpR_NsrR-like"/>
    <property type="match status" value="1"/>
</dbReference>
<dbReference type="EMBL" id="CP009933">
    <property type="protein sequence ID" value="AKA69342.1"/>
    <property type="molecule type" value="Genomic_DNA"/>
</dbReference>
<dbReference type="KEGG" id="csq:CSCA_2217"/>
<keyword evidence="6" id="KW-0597">Phosphoprotein</keyword>
<dbReference type="RefSeq" id="WP_029163087.1">
    <property type="nucleotide sequence ID" value="NZ_CP009933.1"/>
</dbReference>
<keyword evidence="3 7" id="KW-0238">DNA-binding</keyword>
<dbReference type="Gene3D" id="1.10.10.10">
    <property type="entry name" value="Winged helix-like DNA-binding domain superfamily/Winged helix DNA-binding domain"/>
    <property type="match status" value="1"/>
</dbReference>
<dbReference type="SUPFAM" id="SSF52172">
    <property type="entry name" value="CheY-like"/>
    <property type="match status" value="1"/>
</dbReference>
<dbReference type="SMART" id="SM00448">
    <property type="entry name" value="REC"/>
    <property type="match status" value="1"/>
</dbReference>
<evidence type="ECO:0000256" key="2">
    <source>
        <dbReference type="ARBA" id="ARBA00023015"/>
    </source>
</evidence>
<dbReference type="SMART" id="SM00862">
    <property type="entry name" value="Trans_reg_C"/>
    <property type="match status" value="1"/>
</dbReference>
<dbReference type="Gene3D" id="3.40.50.2300">
    <property type="match status" value="1"/>
</dbReference>
<dbReference type="InterPro" id="IPR039420">
    <property type="entry name" value="WalR-like"/>
</dbReference>
<keyword evidence="11" id="KW-1185">Reference proteome</keyword>
<evidence type="ECO:0000256" key="6">
    <source>
        <dbReference type="PROSITE-ProRule" id="PRU00169"/>
    </source>
</evidence>
<evidence type="ECO:0000256" key="4">
    <source>
        <dbReference type="ARBA" id="ARBA00023163"/>
    </source>
</evidence>
<reference evidence="10 11" key="1">
    <citation type="journal article" date="2015" name="J. Biotechnol.">
        <title>Complete genome sequence of a malodorant-producing acetogen, Clostridium scatologenes ATCC 25775(T).</title>
        <authorList>
            <person name="Zhu Z."/>
            <person name="Guo T."/>
            <person name="Zheng H."/>
            <person name="Song T."/>
            <person name="Ouyang P."/>
            <person name="Xie J."/>
        </authorList>
    </citation>
    <scope>NUCLEOTIDE SEQUENCE [LARGE SCALE GENOMIC DNA]</scope>
    <source>
        <strain evidence="10 11">ATCC 25775</strain>
    </source>
</reference>
<evidence type="ECO:0000313" key="11">
    <source>
        <dbReference type="Proteomes" id="UP000033115"/>
    </source>
</evidence>
<dbReference type="PANTHER" id="PTHR48111">
    <property type="entry name" value="REGULATOR OF RPOS"/>
    <property type="match status" value="1"/>
</dbReference>
<feature type="domain" description="OmpR/PhoB-type" evidence="9">
    <location>
        <begin position="127"/>
        <end position="224"/>
    </location>
</feature>
<dbReference type="PANTHER" id="PTHR48111:SF43">
    <property type="entry name" value="STAGE 0 SPORULATION PROTEIN A HOMOLOG"/>
    <property type="match status" value="1"/>
</dbReference>
<dbReference type="STRING" id="1548.CSCA_2217"/>
<dbReference type="SUPFAM" id="SSF46894">
    <property type="entry name" value="C-terminal effector domain of the bipartite response regulators"/>
    <property type="match status" value="1"/>
</dbReference>
<protein>
    <recommendedName>
        <fullName evidence="1">Stage 0 sporulation protein A homolog</fullName>
    </recommendedName>
</protein>
<dbReference type="GO" id="GO:0032993">
    <property type="term" value="C:protein-DNA complex"/>
    <property type="evidence" value="ECO:0007669"/>
    <property type="project" value="TreeGrafter"/>
</dbReference>
<comment type="function">
    <text evidence="5">May play the central regulatory role in sporulation. It may be an element of the effector pathway responsible for the activation of sporulation genes in response to nutritional stress. Spo0A may act in concert with spo0H (a sigma factor) to control the expression of some genes that are critical to the sporulation process.</text>
</comment>
<dbReference type="Pfam" id="PF00072">
    <property type="entry name" value="Response_reg"/>
    <property type="match status" value="1"/>
</dbReference>
<dbReference type="InterPro" id="IPR016032">
    <property type="entry name" value="Sig_transdc_resp-reg_C-effctor"/>
</dbReference>
<dbReference type="InterPro" id="IPR001789">
    <property type="entry name" value="Sig_transdc_resp-reg_receiver"/>
</dbReference>
<dbReference type="CDD" id="cd00383">
    <property type="entry name" value="trans_reg_C"/>
    <property type="match status" value="1"/>
</dbReference>
<feature type="DNA-binding region" description="OmpR/PhoB-type" evidence="7">
    <location>
        <begin position="127"/>
        <end position="224"/>
    </location>
</feature>
<dbReference type="GO" id="GO:0006355">
    <property type="term" value="P:regulation of DNA-templated transcription"/>
    <property type="evidence" value="ECO:0007669"/>
    <property type="project" value="InterPro"/>
</dbReference>
<dbReference type="InterPro" id="IPR036388">
    <property type="entry name" value="WH-like_DNA-bd_sf"/>
</dbReference>
<dbReference type="PROSITE" id="PS51755">
    <property type="entry name" value="OMPR_PHOB"/>
    <property type="match status" value="1"/>
</dbReference>
<name>A0A0E3JNJ3_CLOSL</name>
<sequence>MYKIMTVEDDLKLCEEIQEALLKWGFNPVKVKNFEDILNEFVQNKPELVIMDINLPCFDGFYWCQKIREISKVPIIFLSSRNTNMDIIMAVQMGGDDFVTKPFSMDILVTKLHAMLRRTYSYGENLGDVLECRGVILNINDSTLSYNENKIELTKNELKILLLLMKNMGKIISRDRIMRILWDDDTFINDNTLTVNVNRLRKRLEDIGIKDFIETKKGQGYVIL</sequence>
<evidence type="ECO:0000259" key="9">
    <source>
        <dbReference type="PROSITE" id="PS51755"/>
    </source>
</evidence>